<sequence>MQILNFAKAIADPTRLRLMSILHEHELAVGEIVEVLSLKQSRISRHLKILSDAGLVQSRRDGQWVFYTGTPRGEARRFLDAIDSFVRNEEELAEDATRATRVVAARRKETARFFGSIAGDWDRIRHETLGGLDIAGIVAKRMHGATTAADLGCGTGGLLNALATHAQRVIGVDNSTEMLERARESFGERAGASGSVSLRIGDLEHLPLADGEADFAVMCLALHHLASPVEGVREAHRALAPGSRFILADFERHELESMRTESGDRWLGFDPDTVRAWLTDTGFTIANEDRFDLPSGLGLRLFEAVKQ</sequence>
<evidence type="ECO:0000313" key="6">
    <source>
        <dbReference type="Proteomes" id="UP000580856"/>
    </source>
</evidence>
<dbReference type="GO" id="GO:0003700">
    <property type="term" value="F:DNA-binding transcription factor activity"/>
    <property type="evidence" value="ECO:0007669"/>
    <property type="project" value="InterPro"/>
</dbReference>
<dbReference type="SUPFAM" id="SSF53335">
    <property type="entry name" value="S-adenosyl-L-methionine-dependent methyltransferases"/>
    <property type="match status" value="1"/>
</dbReference>
<dbReference type="RefSeq" id="WP_167941236.1">
    <property type="nucleotide sequence ID" value="NZ_JAATJA010000002.1"/>
</dbReference>
<dbReference type="Pfam" id="PF01022">
    <property type="entry name" value="HTH_5"/>
    <property type="match status" value="1"/>
</dbReference>
<name>A0A846QNV0_9BACT</name>
<evidence type="ECO:0000256" key="3">
    <source>
        <dbReference type="ARBA" id="ARBA00023163"/>
    </source>
</evidence>
<reference evidence="5 6" key="1">
    <citation type="submission" date="2020-03" db="EMBL/GenBank/DDBJ databases">
        <title>Genomic Encyclopedia of Type Strains, Phase IV (KMG-IV): sequencing the most valuable type-strain genomes for metagenomic binning, comparative biology and taxonomic classification.</title>
        <authorList>
            <person name="Goeker M."/>
        </authorList>
    </citation>
    <scope>NUCLEOTIDE SEQUENCE [LARGE SCALE GENOMIC DNA]</scope>
    <source>
        <strain evidence="5 6">DSM 24233</strain>
    </source>
</reference>
<evidence type="ECO:0000313" key="5">
    <source>
        <dbReference type="EMBL" id="NJB68142.1"/>
    </source>
</evidence>
<keyword evidence="6" id="KW-1185">Reference proteome</keyword>
<dbReference type="PRINTS" id="PR00778">
    <property type="entry name" value="HTHARSR"/>
</dbReference>
<dbReference type="EMBL" id="JAATJA010000002">
    <property type="protein sequence ID" value="NJB68142.1"/>
    <property type="molecule type" value="Genomic_DNA"/>
</dbReference>
<dbReference type="SMART" id="SM00418">
    <property type="entry name" value="HTH_ARSR"/>
    <property type="match status" value="1"/>
</dbReference>
<feature type="domain" description="HTH arsR-type" evidence="4">
    <location>
        <begin position="1"/>
        <end position="89"/>
    </location>
</feature>
<comment type="caution">
    <text evidence="5">The sequence shown here is derived from an EMBL/GenBank/DDBJ whole genome shotgun (WGS) entry which is preliminary data.</text>
</comment>
<proteinExistence type="predicted"/>
<keyword evidence="1" id="KW-0805">Transcription regulation</keyword>
<evidence type="ECO:0000256" key="2">
    <source>
        <dbReference type="ARBA" id="ARBA00023125"/>
    </source>
</evidence>
<dbReference type="Pfam" id="PF08241">
    <property type="entry name" value="Methyltransf_11"/>
    <property type="match status" value="1"/>
</dbReference>
<protein>
    <submittedName>
        <fullName evidence="5">ArsR family transcriptional regulator</fullName>
    </submittedName>
</protein>
<dbReference type="InterPro" id="IPR001845">
    <property type="entry name" value="HTH_ArsR_DNA-bd_dom"/>
</dbReference>
<keyword evidence="2" id="KW-0238">DNA-binding</keyword>
<dbReference type="InterPro" id="IPR011991">
    <property type="entry name" value="ArsR-like_HTH"/>
</dbReference>
<dbReference type="InterPro" id="IPR036390">
    <property type="entry name" value="WH_DNA-bd_sf"/>
</dbReference>
<gene>
    <name evidence="5" type="ORF">GGQ74_001815</name>
</gene>
<dbReference type="Proteomes" id="UP000580856">
    <property type="component" value="Unassembled WGS sequence"/>
</dbReference>
<dbReference type="InterPro" id="IPR036388">
    <property type="entry name" value="WH-like_DNA-bd_sf"/>
</dbReference>
<organism evidence="5 6">
    <name type="scientific">Desulfobaculum xiamenense</name>
    <dbReference type="NCBI Taxonomy" id="995050"/>
    <lineage>
        <taxon>Bacteria</taxon>
        <taxon>Pseudomonadati</taxon>
        <taxon>Thermodesulfobacteriota</taxon>
        <taxon>Desulfovibrionia</taxon>
        <taxon>Desulfovibrionales</taxon>
        <taxon>Desulfovibrionaceae</taxon>
        <taxon>Desulfobaculum</taxon>
    </lineage>
</organism>
<dbReference type="NCBIfam" id="NF033788">
    <property type="entry name" value="HTH_metalloreg"/>
    <property type="match status" value="1"/>
</dbReference>
<dbReference type="PANTHER" id="PTHR33154">
    <property type="entry name" value="TRANSCRIPTIONAL REGULATOR, ARSR FAMILY"/>
    <property type="match status" value="1"/>
</dbReference>
<accession>A0A846QNV0</accession>
<dbReference type="InterPro" id="IPR029063">
    <property type="entry name" value="SAM-dependent_MTases_sf"/>
</dbReference>
<dbReference type="SUPFAM" id="SSF46785">
    <property type="entry name" value="Winged helix' DNA-binding domain"/>
    <property type="match status" value="1"/>
</dbReference>
<dbReference type="GO" id="GO:0008757">
    <property type="term" value="F:S-adenosylmethionine-dependent methyltransferase activity"/>
    <property type="evidence" value="ECO:0007669"/>
    <property type="project" value="InterPro"/>
</dbReference>
<dbReference type="InterPro" id="IPR013216">
    <property type="entry name" value="Methyltransf_11"/>
</dbReference>
<dbReference type="CDD" id="cd00090">
    <property type="entry name" value="HTH_ARSR"/>
    <property type="match status" value="1"/>
</dbReference>
<keyword evidence="3" id="KW-0804">Transcription</keyword>
<dbReference type="GO" id="GO:0003677">
    <property type="term" value="F:DNA binding"/>
    <property type="evidence" value="ECO:0007669"/>
    <property type="project" value="UniProtKB-KW"/>
</dbReference>
<dbReference type="AlphaFoldDB" id="A0A846QNV0"/>
<dbReference type="InterPro" id="IPR051081">
    <property type="entry name" value="HTH_MetalResp_TranReg"/>
</dbReference>
<evidence type="ECO:0000259" key="4">
    <source>
        <dbReference type="PROSITE" id="PS50987"/>
    </source>
</evidence>
<dbReference type="Gene3D" id="1.10.10.10">
    <property type="entry name" value="Winged helix-like DNA-binding domain superfamily/Winged helix DNA-binding domain"/>
    <property type="match status" value="1"/>
</dbReference>
<dbReference type="CDD" id="cd02440">
    <property type="entry name" value="AdoMet_MTases"/>
    <property type="match status" value="1"/>
</dbReference>
<dbReference type="Gene3D" id="3.40.50.150">
    <property type="entry name" value="Vaccinia Virus protein VP39"/>
    <property type="match status" value="1"/>
</dbReference>
<dbReference type="PROSITE" id="PS50987">
    <property type="entry name" value="HTH_ARSR_2"/>
    <property type="match status" value="1"/>
</dbReference>
<dbReference type="PANTHER" id="PTHR33154:SF18">
    <property type="entry name" value="ARSENICAL RESISTANCE OPERON REPRESSOR"/>
    <property type="match status" value="1"/>
</dbReference>
<evidence type="ECO:0000256" key="1">
    <source>
        <dbReference type="ARBA" id="ARBA00023015"/>
    </source>
</evidence>